<dbReference type="InterPro" id="IPR036388">
    <property type="entry name" value="WH-like_DNA-bd_sf"/>
</dbReference>
<dbReference type="GO" id="GO:0016987">
    <property type="term" value="F:sigma factor activity"/>
    <property type="evidence" value="ECO:0007669"/>
    <property type="project" value="UniProtKB-KW"/>
</dbReference>
<evidence type="ECO:0000259" key="5">
    <source>
        <dbReference type="Pfam" id="PF04542"/>
    </source>
</evidence>
<feature type="domain" description="RNA polymerase sigma-70 region 2" evidence="5">
    <location>
        <begin position="17"/>
        <end position="84"/>
    </location>
</feature>
<evidence type="ECO:0000256" key="4">
    <source>
        <dbReference type="ARBA" id="ARBA00023163"/>
    </source>
</evidence>
<dbReference type="EMBL" id="LK996017">
    <property type="protein sequence ID" value="CDX01106.1"/>
    <property type="molecule type" value="Genomic_DNA"/>
</dbReference>
<dbReference type="RefSeq" id="WP_005814454.1">
    <property type="nucleotide sequence ID" value="NZ_CABKQQ010000051.1"/>
</dbReference>
<dbReference type="Pfam" id="PF08281">
    <property type="entry name" value="Sigma70_r4_2"/>
    <property type="match status" value="1"/>
</dbReference>
<keyword evidence="2" id="KW-0805">Transcription regulation</keyword>
<keyword evidence="3" id="KW-0731">Sigma factor</keyword>
<dbReference type="InterPro" id="IPR013249">
    <property type="entry name" value="RNA_pol_sigma70_r4_t2"/>
</dbReference>
<dbReference type="NCBIfam" id="TIGR02937">
    <property type="entry name" value="sigma70-ECF"/>
    <property type="match status" value="1"/>
</dbReference>
<dbReference type="InterPro" id="IPR013325">
    <property type="entry name" value="RNA_pol_sigma_r2"/>
</dbReference>
<evidence type="ECO:0000313" key="8">
    <source>
        <dbReference type="EMBL" id="KTE90506.1"/>
    </source>
</evidence>
<dbReference type="Proteomes" id="UP000054623">
    <property type="component" value="Unassembled WGS sequence"/>
</dbReference>
<name>A0A098AZQ7_DESHA</name>
<reference evidence="7" key="1">
    <citation type="submission" date="2014-07" db="EMBL/GenBank/DDBJ databases">
        <authorList>
            <person name="Hornung V.Bastian."/>
        </authorList>
    </citation>
    <scope>NUCLEOTIDE SEQUENCE</scope>
    <source>
        <strain evidence="7">PCE-S</strain>
    </source>
</reference>
<proteinExistence type="inferred from homology"/>
<dbReference type="AlphaFoldDB" id="A0A098AZQ7"/>
<organism evidence="7">
    <name type="scientific">Desulfitobacterium hafniense</name>
    <name type="common">Desulfitobacterium frappieri</name>
    <dbReference type="NCBI Taxonomy" id="49338"/>
    <lineage>
        <taxon>Bacteria</taxon>
        <taxon>Bacillati</taxon>
        <taxon>Bacillota</taxon>
        <taxon>Clostridia</taxon>
        <taxon>Eubacteriales</taxon>
        <taxon>Desulfitobacteriaceae</taxon>
        <taxon>Desulfitobacterium</taxon>
    </lineage>
</organism>
<keyword evidence="4" id="KW-0804">Transcription</keyword>
<dbReference type="Pfam" id="PF04542">
    <property type="entry name" value="Sigma70_r2"/>
    <property type="match status" value="1"/>
</dbReference>
<dbReference type="PATRIC" id="fig|49338.4.peg.1320"/>
<dbReference type="EMBL" id="LOCK01000039">
    <property type="protein sequence ID" value="KTE90506.1"/>
    <property type="molecule type" value="Genomic_DNA"/>
</dbReference>
<comment type="similarity">
    <text evidence="1">Belongs to the sigma-70 factor family. ECF subfamily.</text>
</comment>
<dbReference type="InterPro" id="IPR039425">
    <property type="entry name" value="RNA_pol_sigma-70-like"/>
</dbReference>
<dbReference type="InterPro" id="IPR013324">
    <property type="entry name" value="RNA_pol_sigma_r3/r4-like"/>
</dbReference>
<accession>A0A098AZQ7</accession>
<dbReference type="SUPFAM" id="SSF88659">
    <property type="entry name" value="Sigma3 and sigma4 domains of RNA polymerase sigma factors"/>
    <property type="match status" value="1"/>
</dbReference>
<feature type="domain" description="RNA polymerase sigma factor 70 region 4 type 2" evidence="6">
    <location>
        <begin position="104"/>
        <end position="155"/>
    </location>
</feature>
<dbReference type="OMA" id="CKAYLSI"/>
<dbReference type="Gene3D" id="1.10.10.10">
    <property type="entry name" value="Winged helix-like DNA-binding domain superfamily/Winged helix DNA-binding domain"/>
    <property type="match status" value="1"/>
</dbReference>
<dbReference type="PANTHER" id="PTHR43133:SF51">
    <property type="entry name" value="RNA POLYMERASE SIGMA FACTOR"/>
    <property type="match status" value="1"/>
</dbReference>
<evidence type="ECO:0000256" key="3">
    <source>
        <dbReference type="ARBA" id="ARBA00023082"/>
    </source>
</evidence>
<gene>
    <name evidence="8" type="ORF">AT727_07910</name>
    <name evidence="7" type="ORF">DPCES_1219</name>
</gene>
<evidence type="ECO:0000313" key="7">
    <source>
        <dbReference type="EMBL" id="CDX01106.1"/>
    </source>
</evidence>
<protein>
    <submittedName>
        <fullName evidence="8">RNA polymerase subunit sigma-24</fullName>
    </submittedName>
    <submittedName>
        <fullName evidence="7">Sigma-70 region 2</fullName>
    </submittedName>
</protein>
<evidence type="ECO:0000259" key="6">
    <source>
        <dbReference type="Pfam" id="PF08281"/>
    </source>
</evidence>
<reference evidence="8 9" key="2">
    <citation type="submission" date="2015-12" db="EMBL/GenBank/DDBJ databases">
        <title>Draft Genome Sequence of Desulfitobacterium hafniense Strain DH, a Sulfate-reducing Bacterium Isolated from Paddy Soils.</title>
        <authorList>
            <person name="Bao P."/>
            <person name="Zhang X."/>
            <person name="Li G."/>
        </authorList>
    </citation>
    <scope>NUCLEOTIDE SEQUENCE [LARGE SCALE GENOMIC DNA]</scope>
    <source>
        <strain evidence="8 9">DH</strain>
    </source>
</reference>
<dbReference type="GO" id="GO:0006352">
    <property type="term" value="P:DNA-templated transcription initiation"/>
    <property type="evidence" value="ECO:0007669"/>
    <property type="project" value="InterPro"/>
</dbReference>
<dbReference type="CDD" id="cd06171">
    <property type="entry name" value="Sigma70_r4"/>
    <property type="match status" value="1"/>
</dbReference>
<dbReference type="GO" id="GO:0003677">
    <property type="term" value="F:DNA binding"/>
    <property type="evidence" value="ECO:0007669"/>
    <property type="project" value="InterPro"/>
</dbReference>
<dbReference type="Gene3D" id="1.10.1740.10">
    <property type="match status" value="1"/>
</dbReference>
<evidence type="ECO:0000256" key="1">
    <source>
        <dbReference type="ARBA" id="ARBA00010641"/>
    </source>
</evidence>
<dbReference type="PANTHER" id="PTHR43133">
    <property type="entry name" value="RNA POLYMERASE ECF-TYPE SIGMA FACTO"/>
    <property type="match status" value="1"/>
</dbReference>
<dbReference type="OrthoDB" id="9784984at2"/>
<dbReference type="InterPro" id="IPR007627">
    <property type="entry name" value="RNA_pol_sigma70_r2"/>
</dbReference>
<dbReference type="SUPFAM" id="SSF88946">
    <property type="entry name" value="Sigma2 domain of RNA polymerase sigma factors"/>
    <property type="match status" value="1"/>
</dbReference>
<evidence type="ECO:0000313" key="9">
    <source>
        <dbReference type="Proteomes" id="UP000054623"/>
    </source>
</evidence>
<sequence length="171" mass="19339">MGIFGTKGVDKKTYVALVTEYKSTMYRLAFGYLGDADKALEAVDEAVYLGYVHRKELREPVFFKTWLTRILINECYRLLRMGKREVIMEALPEQGQSFPEGTLSLKMAIQGLSEDLRKVIVLRYFGGYTIADTAALLGIPEGTVATRTRKALRLLRVELSDQEGGEQYDRG</sequence>
<evidence type="ECO:0000256" key="2">
    <source>
        <dbReference type="ARBA" id="ARBA00023015"/>
    </source>
</evidence>
<dbReference type="InterPro" id="IPR014284">
    <property type="entry name" value="RNA_pol_sigma-70_dom"/>
</dbReference>